<gene>
    <name evidence="2" type="ORF">RED65_06398</name>
</gene>
<dbReference type="RefSeq" id="WP_007016104.1">
    <property type="nucleotide sequence ID" value="NZ_AAQH01000006.1"/>
</dbReference>
<dbReference type="Pfam" id="PF13673">
    <property type="entry name" value="Acetyltransf_10"/>
    <property type="match status" value="1"/>
</dbReference>
<dbReference type="InterPro" id="IPR052564">
    <property type="entry name" value="N-acetyltrans/Recomb-assoc"/>
</dbReference>
<dbReference type="GO" id="GO:0016747">
    <property type="term" value="F:acyltransferase activity, transferring groups other than amino-acyl groups"/>
    <property type="evidence" value="ECO:0007669"/>
    <property type="project" value="InterPro"/>
</dbReference>
<dbReference type="SUPFAM" id="SSF55729">
    <property type="entry name" value="Acyl-CoA N-acyltransferases (Nat)"/>
    <property type="match status" value="1"/>
</dbReference>
<protein>
    <submittedName>
        <fullName evidence="2">Histone acetyltransferase HPA2/related acetyltransferase</fullName>
    </submittedName>
</protein>
<dbReference type="OrthoDB" id="5355033at2"/>
<sequence>MKHTVTIQPYTEDSSREIAELFYVAVHSINPEAYSDQQKHAWAPKPIDYKFWQQRLNIKRPYLAFIDHQLSGFIELESDGHIDCLYTHPRFQGQGVASLLFDHIFSIAKASNMARLYVEASMLAKPFFEKRGFQLIA</sequence>
<reference evidence="2 3" key="1">
    <citation type="submission" date="2006-03" db="EMBL/GenBank/DDBJ databases">
        <authorList>
            <person name="Pinhassi J."/>
            <person name="Pedros-Alio C."/>
            <person name="Ferriera S."/>
            <person name="Johnson J."/>
            <person name="Kravitz S."/>
            <person name="Halpern A."/>
            <person name="Remington K."/>
            <person name="Beeson K."/>
            <person name="Tran B."/>
            <person name="Rogers Y.-H."/>
            <person name="Friedman R."/>
            <person name="Venter J.C."/>
        </authorList>
    </citation>
    <scope>NUCLEOTIDE SEQUENCE [LARGE SCALE GENOMIC DNA]</scope>
    <source>
        <strain evidence="2 3">RED65</strain>
    </source>
</reference>
<dbReference type="InterPro" id="IPR000182">
    <property type="entry name" value="GNAT_dom"/>
</dbReference>
<keyword evidence="3" id="KW-1185">Reference proteome</keyword>
<dbReference type="PROSITE" id="PS51186">
    <property type="entry name" value="GNAT"/>
    <property type="match status" value="1"/>
</dbReference>
<comment type="caution">
    <text evidence="2">The sequence shown here is derived from an EMBL/GenBank/DDBJ whole genome shotgun (WGS) entry which is preliminary data.</text>
</comment>
<dbReference type="PANTHER" id="PTHR43451">
    <property type="entry name" value="ACETYLTRANSFERASE (GNAT) FAMILY PROTEIN"/>
    <property type="match status" value="1"/>
</dbReference>
<dbReference type="CDD" id="cd04301">
    <property type="entry name" value="NAT_SF"/>
    <property type="match status" value="1"/>
</dbReference>
<dbReference type="Proteomes" id="UP000004263">
    <property type="component" value="Unassembled WGS sequence"/>
</dbReference>
<dbReference type="EMBL" id="AAQH01000006">
    <property type="protein sequence ID" value="EAT12503.1"/>
    <property type="molecule type" value="Genomic_DNA"/>
</dbReference>
<evidence type="ECO:0000313" key="3">
    <source>
        <dbReference type="Proteomes" id="UP000004263"/>
    </source>
</evidence>
<accession>Q1N316</accession>
<feature type="domain" description="N-acetyltransferase" evidence="1">
    <location>
        <begin position="5"/>
        <end position="137"/>
    </location>
</feature>
<proteinExistence type="predicted"/>
<dbReference type="AlphaFoldDB" id="Q1N316"/>
<dbReference type="InterPro" id="IPR016181">
    <property type="entry name" value="Acyl_CoA_acyltransferase"/>
</dbReference>
<organism evidence="2 3">
    <name type="scientific">Bermanella marisrubri</name>
    <dbReference type="NCBI Taxonomy" id="207949"/>
    <lineage>
        <taxon>Bacteria</taxon>
        <taxon>Pseudomonadati</taxon>
        <taxon>Pseudomonadota</taxon>
        <taxon>Gammaproteobacteria</taxon>
        <taxon>Oceanospirillales</taxon>
        <taxon>Oceanospirillaceae</taxon>
        <taxon>Bermanella</taxon>
    </lineage>
</organism>
<evidence type="ECO:0000259" key="1">
    <source>
        <dbReference type="PROSITE" id="PS51186"/>
    </source>
</evidence>
<dbReference type="PANTHER" id="PTHR43451:SF1">
    <property type="entry name" value="ACETYLTRANSFERASE"/>
    <property type="match status" value="1"/>
</dbReference>
<dbReference type="HOGENOM" id="CLU_087351_0_1_6"/>
<keyword evidence="2" id="KW-0808">Transferase</keyword>
<evidence type="ECO:0000313" key="2">
    <source>
        <dbReference type="EMBL" id="EAT12503.1"/>
    </source>
</evidence>
<name>Q1N316_9GAMM</name>
<dbReference type="STRING" id="207949.RED65_06398"/>
<dbReference type="Gene3D" id="3.40.630.30">
    <property type="match status" value="1"/>
</dbReference>